<dbReference type="Proteomes" id="UP000663193">
    <property type="component" value="Chromosome 16"/>
</dbReference>
<reference evidence="2" key="1">
    <citation type="journal article" date="2021" name="BMC Genomics">
        <title>Chromosome-level genome assembly and manually-curated proteome of model necrotroph Parastagonospora nodorum Sn15 reveals a genome-wide trove of candidate effector homologs, and redundancy of virulence-related functions within an accessory chromosome.</title>
        <authorList>
            <person name="Bertazzoni S."/>
            <person name="Jones D.A.B."/>
            <person name="Phan H.T."/>
            <person name="Tan K.-C."/>
            <person name="Hane J.K."/>
        </authorList>
    </citation>
    <scope>NUCLEOTIDE SEQUENCE [LARGE SCALE GENOMIC DNA]</scope>
    <source>
        <strain evidence="2">SN15 / ATCC MYA-4574 / FGSC 10173)</strain>
    </source>
</reference>
<proteinExistence type="predicted"/>
<accession>A0A7U2FJ03</accession>
<dbReference type="EMBL" id="CP069038">
    <property type="protein sequence ID" value="QRD03821.1"/>
    <property type="molecule type" value="Genomic_DNA"/>
</dbReference>
<sequence>MYASDPHLGAAAVQAIPKSIDLPSNCHNISAEYINADHAPRGMPSNSVVSDTIREILF</sequence>
<evidence type="ECO:0000313" key="2">
    <source>
        <dbReference type="Proteomes" id="UP000663193"/>
    </source>
</evidence>
<gene>
    <name evidence="1" type="ORF">JI435_420330</name>
</gene>
<organism evidence="1 2">
    <name type="scientific">Phaeosphaeria nodorum (strain SN15 / ATCC MYA-4574 / FGSC 10173)</name>
    <name type="common">Glume blotch fungus</name>
    <name type="synonym">Parastagonospora nodorum</name>
    <dbReference type="NCBI Taxonomy" id="321614"/>
    <lineage>
        <taxon>Eukaryota</taxon>
        <taxon>Fungi</taxon>
        <taxon>Dikarya</taxon>
        <taxon>Ascomycota</taxon>
        <taxon>Pezizomycotina</taxon>
        <taxon>Dothideomycetes</taxon>
        <taxon>Pleosporomycetidae</taxon>
        <taxon>Pleosporales</taxon>
        <taxon>Pleosporineae</taxon>
        <taxon>Phaeosphaeriaceae</taxon>
        <taxon>Parastagonospora</taxon>
    </lineage>
</organism>
<keyword evidence="2" id="KW-1185">Reference proteome</keyword>
<dbReference type="AlphaFoldDB" id="A0A7U2FJ03"/>
<dbReference type="VEuPathDB" id="FungiDB:JI435_420330"/>
<evidence type="ECO:0000313" key="1">
    <source>
        <dbReference type="EMBL" id="QRD03821.1"/>
    </source>
</evidence>
<name>A0A7U2FJ03_PHANO</name>
<protein>
    <submittedName>
        <fullName evidence="1">Uncharacterized protein</fullName>
    </submittedName>
</protein>